<organism evidence="3 4">
    <name type="scientific">Acinetobacter gerneri</name>
    <dbReference type="NCBI Taxonomy" id="202952"/>
    <lineage>
        <taxon>Bacteria</taxon>
        <taxon>Pseudomonadati</taxon>
        <taxon>Pseudomonadota</taxon>
        <taxon>Gammaproteobacteria</taxon>
        <taxon>Moraxellales</taxon>
        <taxon>Moraxellaceae</taxon>
        <taxon>Acinetobacter</taxon>
    </lineage>
</organism>
<dbReference type="RefSeq" id="WP_308955151.1">
    <property type="nucleotide sequence ID" value="NZ_JAVICY010000003.1"/>
</dbReference>
<dbReference type="EMBL" id="JAVIDA010000003">
    <property type="protein sequence ID" value="MDQ9070623.1"/>
    <property type="molecule type" value="Genomic_DNA"/>
</dbReference>
<evidence type="ECO:0000259" key="2">
    <source>
        <dbReference type="Pfam" id="PF16103"/>
    </source>
</evidence>
<evidence type="ECO:0000313" key="3">
    <source>
        <dbReference type="EMBL" id="MDQ9070623.1"/>
    </source>
</evidence>
<dbReference type="InterPro" id="IPR032247">
    <property type="entry name" value="DUF4822"/>
</dbReference>
<proteinExistence type="predicted"/>
<feature type="chain" id="PRO_5043835565" evidence="1">
    <location>
        <begin position="21"/>
        <end position="158"/>
    </location>
</feature>
<feature type="domain" description="DUF4822" evidence="2">
    <location>
        <begin position="40"/>
        <end position="156"/>
    </location>
</feature>
<sequence>MKFFKSIAMVSILVLPLLNACTYLKPNNVVEVPNLTPKVLLAATPWLTTEAKDQNAQAVALDDARAKNYVGYAYFKKDGSFKMYNLDDSLKMQGTWSVSDDGKTRTINAYDGNGKLLFTRVVEIVTLNSQEFSYRVAGQNGQYTDIIHKPTDHAEPKS</sequence>
<gene>
    <name evidence="3" type="ORF">RFH51_03995</name>
</gene>
<protein>
    <submittedName>
        <fullName evidence="3">DUF4822 domain-containing protein</fullName>
    </submittedName>
</protein>
<reference evidence="3" key="1">
    <citation type="submission" date="2023-08" db="EMBL/GenBank/DDBJ databases">
        <title>Emergence of clinically-relevant ST2 carbapenem-resistant Acinetobacter baumannii strains in hospital sewages in Zhejiang, East of China.</title>
        <authorList>
            <person name="Kaichao C."/>
            <person name="Zhang R."/>
        </authorList>
    </citation>
    <scope>NUCLEOTIDE SEQUENCE</scope>
    <source>
        <strain evidence="3">M-SY-60</strain>
    </source>
</reference>
<dbReference type="Proteomes" id="UP001243195">
    <property type="component" value="Unassembled WGS sequence"/>
</dbReference>
<dbReference type="AlphaFoldDB" id="A0AAW8JE74"/>
<comment type="caution">
    <text evidence="3">The sequence shown here is derived from an EMBL/GenBank/DDBJ whole genome shotgun (WGS) entry which is preliminary data.</text>
</comment>
<dbReference type="Gene3D" id="2.40.128.540">
    <property type="entry name" value="Domain of unknown function DUF4822"/>
    <property type="match status" value="1"/>
</dbReference>
<keyword evidence="1" id="KW-0732">Signal</keyword>
<dbReference type="Pfam" id="PF16103">
    <property type="entry name" value="DUF4822"/>
    <property type="match status" value="1"/>
</dbReference>
<evidence type="ECO:0000256" key="1">
    <source>
        <dbReference type="SAM" id="SignalP"/>
    </source>
</evidence>
<name>A0AAW8JE74_9GAMM</name>
<feature type="signal peptide" evidence="1">
    <location>
        <begin position="1"/>
        <end position="20"/>
    </location>
</feature>
<evidence type="ECO:0000313" key="4">
    <source>
        <dbReference type="Proteomes" id="UP001243195"/>
    </source>
</evidence>
<accession>A0AAW8JE74</accession>